<comment type="similarity">
    <text evidence="2">Belongs to the nematode receptor-like protein sre family.</text>
</comment>
<dbReference type="InterPro" id="IPR004151">
    <property type="entry name" value="7TM_GPCR_serpentine_rcpt_Sre"/>
</dbReference>
<dbReference type="PANTHER" id="PTHR47518">
    <property type="entry name" value="SERPENTINE RECEPTOR CLASS EPSILON-13-RELATED"/>
    <property type="match status" value="1"/>
</dbReference>
<feature type="transmembrane region" description="Helical" evidence="6">
    <location>
        <begin position="38"/>
        <end position="59"/>
    </location>
</feature>
<evidence type="ECO:0000256" key="2">
    <source>
        <dbReference type="ARBA" id="ARBA00006803"/>
    </source>
</evidence>
<protein>
    <submittedName>
        <fullName evidence="8">Uncharacterized protein</fullName>
    </submittedName>
</protein>
<dbReference type="GO" id="GO:0016020">
    <property type="term" value="C:membrane"/>
    <property type="evidence" value="ECO:0007669"/>
    <property type="project" value="UniProtKB-SubCell"/>
</dbReference>
<dbReference type="AlphaFoldDB" id="A0AAF3EBY3"/>
<evidence type="ECO:0000313" key="8">
    <source>
        <dbReference type="WBParaSite" id="MBELARI_LOCUS11463"/>
    </source>
</evidence>
<dbReference type="PANTHER" id="PTHR47518:SF9">
    <property type="entry name" value="SERPENTINE RECEPTOR, CLASS T"/>
    <property type="match status" value="1"/>
</dbReference>
<name>A0AAF3EBY3_9BILA</name>
<evidence type="ECO:0000313" key="7">
    <source>
        <dbReference type="Proteomes" id="UP000887575"/>
    </source>
</evidence>
<comment type="subcellular location">
    <subcellularLocation>
        <location evidence="1">Membrane</location>
        <topology evidence="1">Multi-pass membrane protein</topology>
    </subcellularLocation>
</comment>
<keyword evidence="7" id="KW-1185">Reference proteome</keyword>
<evidence type="ECO:0000256" key="5">
    <source>
        <dbReference type="ARBA" id="ARBA00023136"/>
    </source>
</evidence>
<feature type="transmembrane region" description="Helical" evidence="6">
    <location>
        <begin position="71"/>
        <end position="94"/>
    </location>
</feature>
<organism evidence="7 8">
    <name type="scientific">Mesorhabditis belari</name>
    <dbReference type="NCBI Taxonomy" id="2138241"/>
    <lineage>
        <taxon>Eukaryota</taxon>
        <taxon>Metazoa</taxon>
        <taxon>Ecdysozoa</taxon>
        <taxon>Nematoda</taxon>
        <taxon>Chromadorea</taxon>
        <taxon>Rhabditida</taxon>
        <taxon>Rhabditina</taxon>
        <taxon>Rhabditomorpha</taxon>
        <taxon>Rhabditoidea</taxon>
        <taxon>Rhabditidae</taxon>
        <taxon>Mesorhabditinae</taxon>
        <taxon>Mesorhabditis</taxon>
    </lineage>
</organism>
<dbReference type="Proteomes" id="UP000887575">
    <property type="component" value="Unassembled WGS sequence"/>
</dbReference>
<keyword evidence="5 6" id="KW-0472">Membrane</keyword>
<dbReference type="WBParaSite" id="MBELARI_LOCUS11463">
    <property type="protein sequence ID" value="MBELARI_LOCUS11463"/>
    <property type="gene ID" value="MBELARI_LOCUS11463"/>
</dbReference>
<keyword evidence="4 6" id="KW-1133">Transmembrane helix</keyword>
<proteinExistence type="inferred from homology"/>
<dbReference type="GO" id="GO:0007606">
    <property type="term" value="P:sensory perception of chemical stimulus"/>
    <property type="evidence" value="ECO:0007669"/>
    <property type="project" value="InterPro"/>
</dbReference>
<evidence type="ECO:0000256" key="3">
    <source>
        <dbReference type="ARBA" id="ARBA00022692"/>
    </source>
</evidence>
<reference evidence="8" key="1">
    <citation type="submission" date="2024-02" db="UniProtKB">
        <authorList>
            <consortium name="WormBaseParasite"/>
        </authorList>
    </citation>
    <scope>IDENTIFICATION</scope>
</reference>
<evidence type="ECO:0000256" key="6">
    <source>
        <dbReference type="SAM" id="Phobius"/>
    </source>
</evidence>
<dbReference type="Pfam" id="PF03125">
    <property type="entry name" value="Sre"/>
    <property type="match status" value="1"/>
</dbReference>
<keyword evidence="3 6" id="KW-0812">Transmembrane</keyword>
<evidence type="ECO:0000256" key="1">
    <source>
        <dbReference type="ARBA" id="ARBA00004141"/>
    </source>
</evidence>
<sequence>LNIVVIRANERKRHRLHSPGYTLSKRYQQAENVKSMKIVAFLVWYSTFNNCIFGTLFFLHNGDFSRSTRNFLGSLIDLHAALYAFTMCFMGFIVNKQMFNLVKRIVMKKWKETSWCFCRHYIAHPTRVFDVHGKVLYTGANQNDYFSQLEAQWTIRLPSISEESKEIKF</sequence>
<dbReference type="InterPro" id="IPR052854">
    <property type="entry name" value="Serpentine_rcpt_epsilon"/>
</dbReference>
<accession>A0AAF3EBY3</accession>
<evidence type="ECO:0000256" key="4">
    <source>
        <dbReference type="ARBA" id="ARBA00022989"/>
    </source>
</evidence>